<dbReference type="Gene3D" id="3.40.50.1980">
    <property type="entry name" value="Nitrogenase molybdenum iron protein domain"/>
    <property type="match status" value="2"/>
</dbReference>
<keyword evidence="1" id="KW-0732">Signal</keyword>
<dbReference type="PANTHER" id="PTHR30535">
    <property type="entry name" value="VITAMIN B12-BINDING PROTEIN"/>
    <property type="match status" value="1"/>
</dbReference>
<dbReference type="InterPro" id="IPR050902">
    <property type="entry name" value="ABC_Transporter_SBP"/>
</dbReference>
<keyword evidence="4" id="KW-1185">Reference proteome</keyword>
<dbReference type="EMBL" id="CP007145">
    <property type="protein sequence ID" value="AHJ96502.1"/>
    <property type="molecule type" value="Genomic_DNA"/>
</dbReference>
<proteinExistence type="predicted"/>
<dbReference type="HOGENOM" id="CLU_038034_2_7_10"/>
<evidence type="ECO:0000313" key="4">
    <source>
        <dbReference type="Proteomes" id="UP000019423"/>
    </source>
</evidence>
<accession>W8EXM8</accession>
<dbReference type="KEGG" id="hsw:Hsw_0907"/>
<dbReference type="PROSITE" id="PS50983">
    <property type="entry name" value="FE_B12_PBP"/>
    <property type="match status" value="1"/>
</dbReference>
<organism evidence="3 4">
    <name type="scientific">Hymenobacter swuensis DY53</name>
    <dbReference type="NCBI Taxonomy" id="1227739"/>
    <lineage>
        <taxon>Bacteria</taxon>
        <taxon>Pseudomonadati</taxon>
        <taxon>Bacteroidota</taxon>
        <taxon>Cytophagia</taxon>
        <taxon>Cytophagales</taxon>
        <taxon>Hymenobacteraceae</taxon>
        <taxon>Hymenobacter</taxon>
    </lineage>
</organism>
<dbReference type="PANTHER" id="PTHR30535:SF35">
    <property type="entry name" value="PERIPLASMIC BINDING PROTEIN"/>
    <property type="match status" value="1"/>
</dbReference>
<dbReference type="eggNOG" id="COG0614">
    <property type="taxonomic scope" value="Bacteria"/>
</dbReference>
<evidence type="ECO:0000256" key="1">
    <source>
        <dbReference type="ARBA" id="ARBA00022729"/>
    </source>
</evidence>
<dbReference type="PATRIC" id="fig|1227739.3.peg.1154"/>
<dbReference type="NCBIfam" id="NF038402">
    <property type="entry name" value="TroA_like"/>
    <property type="match status" value="1"/>
</dbReference>
<name>W8EXM8_9BACT</name>
<dbReference type="Pfam" id="PF01497">
    <property type="entry name" value="Peripla_BP_2"/>
    <property type="match status" value="1"/>
</dbReference>
<dbReference type="SUPFAM" id="SSF53807">
    <property type="entry name" value="Helical backbone' metal receptor"/>
    <property type="match status" value="1"/>
</dbReference>
<evidence type="ECO:0000313" key="3">
    <source>
        <dbReference type="EMBL" id="AHJ96502.1"/>
    </source>
</evidence>
<dbReference type="RefSeq" id="WP_052346782.1">
    <property type="nucleotide sequence ID" value="NZ_CP007145.1"/>
</dbReference>
<dbReference type="AlphaFoldDB" id="W8EXM8"/>
<dbReference type="Proteomes" id="UP000019423">
    <property type="component" value="Chromosome"/>
</dbReference>
<sequence length="276" mass="30944">MQPPLPFLPLTVTDQMDRRVAVPFPPQRIVSLVPSQTELLFDLGLGKRVVGVTKFCIHPAEARQSATVIGGTKNFDFEKIEALRPDLIIGNKEENYQAGIEQLTEKYPVWMSDISTLADSLGMIRRVGLLTGRKDAAEALSTEIAGSFAALPSVAEPVPAAYFIWRKPYMVAAGGTFIDDMLAQAGFRNVFRNMGRYPEITPEQLQQAAPRHILLSSEPYPFGEKHINEFREICPAAEIRIVDGELFSWYGSRLRHSAEYFRQLREQEGFALTVNE</sequence>
<feature type="domain" description="Fe/B12 periplasmic-binding" evidence="2">
    <location>
        <begin position="28"/>
        <end position="276"/>
    </location>
</feature>
<dbReference type="STRING" id="1227739.Hsw_0907"/>
<reference evidence="3 4" key="1">
    <citation type="submission" date="2014-01" db="EMBL/GenBank/DDBJ databases">
        <title>Complete genome sequence of ionizing-radiation resistance bacterium Hymenobacter swuensis DY53.</title>
        <authorList>
            <person name="Jung J.-H."/>
            <person name="Jeong S.-W."/>
            <person name="Joe M.-H."/>
            <person name="Cho y.-j."/>
            <person name="Kim M.-K."/>
            <person name="Lim S.-Y."/>
        </authorList>
    </citation>
    <scope>NUCLEOTIDE SEQUENCE [LARGE SCALE GENOMIC DNA]</scope>
    <source>
        <strain evidence="3 4">DY53</strain>
    </source>
</reference>
<protein>
    <submittedName>
        <fullName evidence="3">ABC transporter, substrate-binding protein</fullName>
    </submittedName>
</protein>
<gene>
    <name evidence="3" type="ORF">Hsw_0907</name>
</gene>
<dbReference type="InterPro" id="IPR002491">
    <property type="entry name" value="ABC_transptr_periplasmic_BD"/>
</dbReference>
<dbReference type="InterPro" id="IPR054828">
    <property type="entry name" value="Vit_B12_bind_prot"/>
</dbReference>
<evidence type="ECO:0000259" key="2">
    <source>
        <dbReference type="PROSITE" id="PS50983"/>
    </source>
</evidence>